<dbReference type="PROSITE" id="PS00050">
    <property type="entry name" value="RIBOSOMAL_L23"/>
    <property type="match status" value="1"/>
</dbReference>
<dbReference type="Pfam" id="PF00276">
    <property type="entry name" value="Ribosomal_L23"/>
    <property type="match status" value="1"/>
</dbReference>
<dbReference type="InterPro" id="IPR001014">
    <property type="entry name" value="Ribosomal_uL23_CS"/>
</dbReference>
<reference evidence="6" key="1">
    <citation type="submission" date="2018-05" db="EMBL/GenBank/DDBJ databases">
        <authorList>
            <person name="Lanie J.A."/>
            <person name="Ng W.-L."/>
            <person name="Kazmierczak K.M."/>
            <person name="Andrzejewski T.M."/>
            <person name="Davidsen T.M."/>
            <person name="Wayne K.J."/>
            <person name="Tettelin H."/>
            <person name="Glass J.I."/>
            <person name="Rusch D."/>
            <person name="Podicherti R."/>
            <person name="Tsui H.-C.T."/>
            <person name="Winkler M.E."/>
        </authorList>
    </citation>
    <scope>NUCLEOTIDE SEQUENCE</scope>
</reference>
<evidence type="ECO:0000256" key="1">
    <source>
        <dbReference type="ARBA" id="ARBA00006700"/>
    </source>
</evidence>
<evidence type="ECO:0000256" key="2">
    <source>
        <dbReference type="ARBA" id="ARBA00022730"/>
    </source>
</evidence>
<evidence type="ECO:0008006" key="7">
    <source>
        <dbReference type="Google" id="ProtNLM"/>
    </source>
</evidence>
<comment type="similarity">
    <text evidence="1">Belongs to the universal ribosomal protein uL23 family.</text>
</comment>
<proteinExistence type="inferred from homology"/>
<protein>
    <recommendedName>
        <fullName evidence="7">50S ribosomal protein L23</fullName>
    </recommendedName>
</protein>
<dbReference type="GO" id="GO:0006412">
    <property type="term" value="P:translation"/>
    <property type="evidence" value="ECO:0007669"/>
    <property type="project" value="InterPro"/>
</dbReference>
<dbReference type="NCBIfam" id="NF004363">
    <property type="entry name" value="PRK05738.2-4"/>
    <property type="match status" value="1"/>
</dbReference>
<dbReference type="GO" id="GO:0019843">
    <property type="term" value="F:rRNA binding"/>
    <property type="evidence" value="ECO:0007669"/>
    <property type="project" value="UniProtKB-KW"/>
</dbReference>
<dbReference type="Gene3D" id="3.30.70.330">
    <property type="match status" value="1"/>
</dbReference>
<dbReference type="EMBL" id="UINC01036504">
    <property type="protein sequence ID" value="SVB30571.1"/>
    <property type="molecule type" value="Genomic_DNA"/>
</dbReference>
<sequence>MAAETMHQVVFEVLADATKSEIKEAVEGLFDVSVQKVHVVNVRGKIKRFGRTPGKRKNWKKAYVRLAEGDDIDFLGSGA</sequence>
<keyword evidence="2" id="KW-0699">rRNA-binding</keyword>
<dbReference type="InterPro" id="IPR012678">
    <property type="entry name" value="Ribosomal_uL23/eL15/eS24_sf"/>
</dbReference>
<dbReference type="InterPro" id="IPR013025">
    <property type="entry name" value="Ribosomal_uL23-like"/>
</dbReference>
<organism evidence="6">
    <name type="scientific">marine metagenome</name>
    <dbReference type="NCBI Taxonomy" id="408172"/>
    <lineage>
        <taxon>unclassified sequences</taxon>
        <taxon>metagenomes</taxon>
        <taxon>ecological metagenomes</taxon>
    </lineage>
</organism>
<dbReference type="InterPro" id="IPR012677">
    <property type="entry name" value="Nucleotide-bd_a/b_plait_sf"/>
</dbReference>
<keyword evidence="4" id="KW-0689">Ribosomal protein</keyword>
<evidence type="ECO:0000256" key="4">
    <source>
        <dbReference type="ARBA" id="ARBA00022980"/>
    </source>
</evidence>
<dbReference type="GO" id="GO:1990904">
    <property type="term" value="C:ribonucleoprotein complex"/>
    <property type="evidence" value="ECO:0007669"/>
    <property type="project" value="UniProtKB-KW"/>
</dbReference>
<dbReference type="GO" id="GO:0003735">
    <property type="term" value="F:structural constituent of ribosome"/>
    <property type="evidence" value="ECO:0007669"/>
    <property type="project" value="InterPro"/>
</dbReference>
<name>A0A382CYL4_9ZZZZ</name>
<dbReference type="AlphaFoldDB" id="A0A382CYL4"/>
<dbReference type="HAMAP" id="MF_01369_B">
    <property type="entry name" value="Ribosomal_uL23_B"/>
    <property type="match status" value="1"/>
</dbReference>
<keyword evidence="3" id="KW-0694">RNA-binding</keyword>
<evidence type="ECO:0000256" key="3">
    <source>
        <dbReference type="ARBA" id="ARBA00022884"/>
    </source>
</evidence>
<dbReference type="NCBIfam" id="NF004359">
    <property type="entry name" value="PRK05738.1-3"/>
    <property type="match status" value="1"/>
</dbReference>
<keyword evidence="5" id="KW-0687">Ribonucleoprotein</keyword>
<dbReference type="SUPFAM" id="SSF54189">
    <property type="entry name" value="Ribosomal proteins S24e, L23 and L15e"/>
    <property type="match status" value="1"/>
</dbReference>
<accession>A0A382CYL4</accession>
<gene>
    <name evidence="6" type="ORF">METZ01_LOCUS183425</name>
</gene>
<dbReference type="GO" id="GO:0005840">
    <property type="term" value="C:ribosome"/>
    <property type="evidence" value="ECO:0007669"/>
    <property type="project" value="UniProtKB-KW"/>
</dbReference>
<evidence type="ECO:0000256" key="5">
    <source>
        <dbReference type="ARBA" id="ARBA00023274"/>
    </source>
</evidence>
<evidence type="ECO:0000313" key="6">
    <source>
        <dbReference type="EMBL" id="SVB30571.1"/>
    </source>
</evidence>